<dbReference type="EMBL" id="MU005974">
    <property type="protein sequence ID" value="KAF2861217.1"/>
    <property type="molecule type" value="Genomic_DNA"/>
</dbReference>
<organism evidence="6 7">
    <name type="scientific">Piedraia hortae CBS 480.64</name>
    <dbReference type="NCBI Taxonomy" id="1314780"/>
    <lineage>
        <taxon>Eukaryota</taxon>
        <taxon>Fungi</taxon>
        <taxon>Dikarya</taxon>
        <taxon>Ascomycota</taxon>
        <taxon>Pezizomycotina</taxon>
        <taxon>Dothideomycetes</taxon>
        <taxon>Dothideomycetidae</taxon>
        <taxon>Capnodiales</taxon>
        <taxon>Piedraiaceae</taxon>
        <taxon>Piedraia</taxon>
    </lineage>
</organism>
<accession>A0A6A7C1V7</accession>
<name>A0A6A7C1V7_9PEZI</name>
<gene>
    <name evidence="6" type="ORF">K470DRAFT_215669</name>
</gene>
<evidence type="ECO:0000256" key="3">
    <source>
        <dbReference type="ARBA" id="ARBA00022989"/>
    </source>
</evidence>
<comment type="subcellular location">
    <subcellularLocation>
        <location evidence="1">Membrane</location>
    </subcellularLocation>
</comment>
<protein>
    <submittedName>
        <fullName evidence="6">Uncharacterized protein</fullName>
    </submittedName>
</protein>
<keyword evidence="2 5" id="KW-0812">Transmembrane</keyword>
<keyword evidence="4 5" id="KW-0472">Membrane</keyword>
<evidence type="ECO:0000313" key="7">
    <source>
        <dbReference type="Proteomes" id="UP000799421"/>
    </source>
</evidence>
<keyword evidence="3 5" id="KW-1133">Transmembrane helix</keyword>
<dbReference type="SMART" id="SM01396">
    <property type="entry name" value="BC10"/>
    <property type="match status" value="1"/>
</dbReference>
<dbReference type="Pfam" id="PF06726">
    <property type="entry name" value="BC10"/>
    <property type="match status" value="1"/>
</dbReference>
<dbReference type="Proteomes" id="UP000799421">
    <property type="component" value="Unassembled WGS sequence"/>
</dbReference>
<proteinExistence type="predicted"/>
<dbReference type="PANTHER" id="PTHR13259:SF1">
    <property type="entry name" value="BLADDER CANCER-ASSOCIATED PROTEIN"/>
    <property type="match status" value="1"/>
</dbReference>
<dbReference type="OrthoDB" id="5563033at2759"/>
<feature type="transmembrane region" description="Helical" evidence="5">
    <location>
        <begin position="35"/>
        <end position="51"/>
    </location>
</feature>
<evidence type="ECO:0000313" key="6">
    <source>
        <dbReference type="EMBL" id="KAF2861217.1"/>
    </source>
</evidence>
<keyword evidence="7" id="KW-1185">Reference proteome</keyword>
<evidence type="ECO:0000256" key="4">
    <source>
        <dbReference type="ARBA" id="ARBA00023136"/>
    </source>
</evidence>
<evidence type="ECO:0000256" key="2">
    <source>
        <dbReference type="ARBA" id="ARBA00022692"/>
    </source>
</evidence>
<dbReference type="PANTHER" id="PTHR13259">
    <property type="entry name" value="BLADDER CANCER 10 KD PROTEIN HOMOLOG"/>
    <property type="match status" value="1"/>
</dbReference>
<sequence length="157" mass="17242">MFCLRSWIPLLIFLTNASPLYVALFLFATYALQRPCVYCSILLFVLVFSLFDFSTNWFESPWGHSDGFTGVDNATFDAKNITVNGSMILDAAGLAFAALNNTNGTGTINGTTVDELRRKLALVSLTDAAVSGFEALRTSLQGRFQLRLPCLDAVIRL</sequence>
<reference evidence="6" key="1">
    <citation type="journal article" date="2020" name="Stud. Mycol.">
        <title>101 Dothideomycetes genomes: a test case for predicting lifestyles and emergence of pathogens.</title>
        <authorList>
            <person name="Haridas S."/>
            <person name="Albert R."/>
            <person name="Binder M."/>
            <person name="Bloem J."/>
            <person name="Labutti K."/>
            <person name="Salamov A."/>
            <person name="Andreopoulos B."/>
            <person name="Baker S."/>
            <person name="Barry K."/>
            <person name="Bills G."/>
            <person name="Bluhm B."/>
            <person name="Cannon C."/>
            <person name="Castanera R."/>
            <person name="Culley D."/>
            <person name="Daum C."/>
            <person name="Ezra D."/>
            <person name="Gonzalez J."/>
            <person name="Henrissat B."/>
            <person name="Kuo A."/>
            <person name="Liang C."/>
            <person name="Lipzen A."/>
            <person name="Lutzoni F."/>
            <person name="Magnuson J."/>
            <person name="Mondo S."/>
            <person name="Nolan M."/>
            <person name="Ohm R."/>
            <person name="Pangilinan J."/>
            <person name="Park H.-J."/>
            <person name="Ramirez L."/>
            <person name="Alfaro M."/>
            <person name="Sun H."/>
            <person name="Tritt A."/>
            <person name="Yoshinaga Y."/>
            <person name="Zwiers L.-H."/>
            <person name="Turgeon B."/>
            <person name="Goodwin S."/>
            <person name="Spatafora J."/>
            <person name="Crous P."/>
            <person name="Grigoriev I."/>
        </authorList>
    </citation>
    <scope>NUCLEOTIDE SEQUENCE</scope>
    <source>
        <strain evidence="6">CBS 480.64</strain>
    </source>
</reference>
<dbReference type="AlphaFoldDB" id="A0A6A7C1V7"/>
<evidence type="ECO:0000256" key="5">
    <source>
        <dbReference type="SAM" id="Phobius"/>
    </source>
</evidence>
<evidence type="ECO:0000256" key="1">
    <source>
        <dbReference type="ARBA" id="ARBA00004370"/>
    </source>
</evidence>
<dbReference type="InterPro" id="IPR009598">
    <property type="entry name" value="BCALP"/>
</dbReference>
<feature type="transmembrane region" description="Helical" evidence="5">
    <location>
        <begin position="6"/>
        <end position="28"/>
    </location>
</feature>
<dbReference type="GO" id="GO:0016020">
    <property type="term" value="C:membrane"/>
    <property type="evidence" value="ECO:0007669"/>
    <property type="project" value="UniProtKB-SubCell"/>
</dbReference>